<organism evidence="2 3">
    <name type="scientific">Schizopora paradoxa</name>
    <dbReference type="NCBI Taxonomy" id="27342"/>
    <lineage>
        <taxon>Eukaryota</taxon>
        <taxon>Fungi</taxon>
        <taxon>Dikarya</taxon>
        <taxon>Basidiomycota</taxon>
        <taxon>Agaricomycotina</taxon>
        <taxon>Agaricomycetes</taxon>
        <taxon>Hymenochaetales</taxon>
        <taxon>Schizoporaceae</taxon>
        <taxon>Schizopora</taxon>
    </lineage>
</organism>
<dbReference type="InParanoid" id="A0A0H2S3Q5"/>
<feature type="domain" description="NADP-dependent oxidoreductase" evidence="1">
    <location>
        <begin position="14"/>
        <end position="312"/>
    </location>
</feature>
<accession>A0A0H2S3Q5</accession>
<dbReference type="Proteomes" id="UP000053477">
    <property type="component" value="Unassembled WGS sequence"/>
</dbReference>
<dbReference type="PANTHER" id="PTHR43147">
    <property type="entry name" value="PROTEIN TAS"/>
    <property type="match status" value="1"/>
</dbReference>
<dbReference type="GO" id="GO:0016491">
    <property type="term" value="F:oxidoreductase activity"/>
    <property type="evidence" value="ECO:0007669"/>
    <property type="project" value="InterPro"/>
</dbReference>
<dbReference type="AlphaFoldDB" id="A0A0H2S3Q5"/>
<dbReference type="SUPFAM" id="SSF51430">
    <property type="entry name" value="NAD(P)-linked oxidoreductase"/>
    <property type="match status" value="1"/>
</dbReference>
<dbReference type="Gene3D" id="3.20.20.100">
    <property type="entry name" value="NADP-dependent oxidoreductase domain"/>
    <property type="match status" value="1"/>
</dbReference>
<dbReference type="InterPro" id="IPR036812">
    <property type="entry name" value="NAD(P)_OxRdtase_dom_sf"/>
</dbReference>
<name>A0A0H2S3Q5_9AGAM</name>
<keyword evidence="3" id="KW-1185">Reference proteome</keyword>
<gene>
    <name evidence="2" type="ORF">SCHPADRAFT_935952</name>
</gene>
<dbReference type="PROSITE" id="PS00062">
    <property type="entry name" value="ALDOKETO_REDUCTASE_2"/>
    <property type="match status" value="1"/>
</dbReference>
<dbReference type="InterPro" id="IPR023210">
    <property type="entry name" value="NADP_OxRdtase_dom"/>
</dbReference>
<dbReference type="InterPro" id="IPR018170">
    <property type="entry name" value="Aldo/ket_reductase_CS"/>
</dbReference>
<dbReference type="EMBL" id="KQ085892">
    <property type="protein sequence ID" value="KLO18682.1"/>
    <property type="molecule type" value="Genomic_DNA"/>
</dbReference>
<protein>
    <submittedName>
        <fullName evidence="2">Aldo/keto reductase</fullName>
    </submittedName>
</protein>
<dbReference type="OrthoDB" id="686384at2759"/>
<sequence>METFKLGSFDVPRLFAGLWQLSGNAWGTAPAVAIRQEISRHVEKGFFAFADHYGDAEILFGEARASLPSGTKVFGATKWCVFRRISPTRAVVEDAIRERLLRMKGTTVDLLQLHWQDYSDGGYMTAVQHLIDLQTEGLIQTIGLCNFDTLRTDQICTQFGPGAIVSNQVQFSLIDTRPLHGMDEVCKKHNIKLLTYGTLCGGFLADEWLGKPEPGAYENSMTPSQRKYLYMIIKAWGDWQLFQELLSVLRRIGDRYGGVSIANVATRWVLDHPFVGAVLVGTRLGISEHMDDNLRVFSFHLDADDQRVIEAVLSQSNGRKLITSIGDCGAEYR</sequence>
<proteinExistence type="predicted"/>
<evidence type="ECO:0000313" key="3">
    <source>
        <dbReference type="Proteomes" id="UP000053477"/>
    </source>
</evidence>
<evidence type="ECO:0000259" key="1">
    <source>
        <dbReference type="Pfam" id="PF00248"/>
    </source>
</evidence>
<reference evidence="2 3" key="1">
    <citation type="submission" date="2015-04" db="EMBL/GenBank/DDBJ databases">
        <title>Complete genome sequence of Schizopora paradoxa KUC8140, a cosmopolitan wood degrader in East Asia.</title>
        <authorList>
            <consortium name="DOE Joint Genome Institute"/>
            <person name="Min B."/>
            <person name="Park H."/>
            <person name="Jang Y."/>
            <person name="Kim J.-J."/>
            <person name="Kim K.H."/>
            <person name="Pangilinan J."/>
            <person name="Lipzen A."/>
            <person name="Riley R."/>
            <person name="Grigoriev I.V."/>
            <person name="Spatafora J.W."/>
            <person name="Choi I.-G."/>
        </authorList>
    </citation>
    <scope>NUCLEOTIDE SEQUENCE [LARGE SCALE GENOMIC DNA]</scope>
    <source>
        <strain evidence="2 3">KUC8140</strain>
    </source>
</reference>
<dbReference type="PANTHER" id="PTHR43147:SF2">
    <property type="entry name" value="NADP-DEPENDENT OXIDOREDUCTASE DOMAIN-CONTAINING PROTEIN"/>
    <property type="match status" value="1"/>
</dbReference>
<evidence type="ECO:0000313" key="2">
    <source>
        <dbReference type="EMBL" id="KLO18682.1"/>
    </source>
</evidence>
<dbReference type="STRING" id="27342.A0A0H2S3Q5"/>
<dbReference type="CDD" id="cd19101">
    <property type="entry name" value="AKR_unchar"/>
    <property type="match status" value="1"/>
</dbReference>
<dbReference type="Pfam" id="PF00248">
    <property type="entry name" value="Aldo_ket_red"/>
    <property type="match status" value="1"/>
</dbReference>